<evidence type="ECO:0000313" key="3">
    <source>
        <dbReference type="Proteomes" id="UP000469558"/>
    </source>
</evidence>
<feature type="region of interest" description="Disordered" evidence="1">
    <location>
        <begin position="326"/>
        <end position="366"/>
    </location>
</feature>
<dbReference type="PANTHER" id="PTHR42103">
    <property type="entry name" value="ALPHA/BETA-HYDROLASES SUPERFAMILY PROTEIN"/>
    <property type="match status" value="1"/>
</dbReference>
<dbReference type="SUPFAM" id="SSF53474">
    <property type="entry name" value="alpha/beta-Hydrolases"/>
    <property type="match status" value="1"/>
</dbReference>
<feature type="non-terminal residue" evidence="2">
    <location>
        <position position="495"/>
    </location>
</feature>
<comment type="caution">
    <text evidence="2">The sequence shown here is derived from an EMBL/GenBank/DDBJ whole genome shotgun (WGS) entry which is preliminary data.</text>
</comment>
<sequence>TRLEQSIPRCLQQTAVHFPPAEGAMLPSPTLSFTIPSIQDDTVLQCRVYHPSCLAPSSVSGIVDWNKKAAIVAHPYAPLGGCYDDPVVDVIAGTILKQGWIVGTFNFRGAGTSKGRTSWQSKPEQNDYISFIGFMVYYIHLLSPPLPPPEQPVFTRYDLTPVPSQALPPPHMEHLPPRTSHPCINLPAEQGRLKAHPCLLLAGYSYGALITCSLPAILSSIIAPFQNPLPGSPHAEIRLRAEGLAAQQNDVMQKNIYSLLQFQTHRRGRSLNADDILYSPKIRGGVRMGGEEDLRRASHDSFRSRSSFTIETPELVRKSVDRVRSITRSTSKRFSPRRQDSHGSFASLYKSRKAESDSSLDQKQSRIGEDTDIKAIKEIPDISEGLQTAYLLVSPLQGWVNTLATMWSSKSAGKDTIPDTEMKLTVVPTLALFGNGDVFVSVKRLRAWAEKLGAAGKGGRSLFRHRQVANAGHFWIDHEALKVLREEVKDFVRTL</sequence>
<dbReference type="InterPro" id="IPR029058">
    <property type="entry name" value="AB_hydrolase_fold"/>
</dbReference>
<evidence type="ECO:0000256" key="1">
    <source>
        <dbReference type="SAM" id="MobiDB-lite"/>
    </source>
</evidence>
<proteinExistence type="predicted"/>
<accession>A0A8T9BRX9</accession>
<protein>
    <submittedName>
        <fullName evidence="2">Uncharacterized protein</fullName>
    </submittedName>
</protein>
<name>A0A8T9BRX9_9HELO</name>
<organism evidence="2 3">
    <name type="scientific">Lachnellula suecica</name>
    <dbReference type="NCBI Taxonomy" id="602035"/>
    <lineage>
        <taxon>Eukaryota</taxon>
        <taxon>Fungi</taxon>
        <taxon>Dikarya</taxon>
        <taxon>Ascomycota</taxon>
        <taxon>Pezizomycotina</taxon>
        <taxon>Leotiomycetes</taxon>
        <taxon>Helotiales</taxon>
        <taxon>Lachnaceae</taxon>
        <taxon>Lachnellula</taxon>
    </lineage>
</organism>
<dbReference type="PANTHER" id="PTHR42103:SF2">
    <property type="entry name" value="AB HYDROLASE-1 DOMAIN-CONTAINING PROTEIN"/>
    <property type="match status" value="1"/>
</dbReference>
<keyword evidence="3" id="KW-1185">Reference proteome</keyword>
<gene>
    <name evidence="2" type="ORF">LSUE1_G010170</name>
</gene>
<evidence type="ECO:0000313" key="2">
    <source>
        <dbReference type="EMBL" id="TVY56077.1"/>
    </source>
</evidence>
<dbReference type="Gene3D" id="3.40.50.1820">
    <property type="entry name" value="alpha/beta hydrolase"/>
    <property type="match status" value="1"/>
</dbReference>
<dbReference type="EMBL" id="QGMK01002781">
    <property type="protein sequence ID" value="TVY56077.1"/>
    <property type="molecule type" value="Genomic_DNA"/>
</dbReference>
<dbReference type="Proteomes" id="UP000469558">
    <property type="component" value="Unassembled WGS sequence"/>
</dbReference>
<dbReference type="OrthoDB" id="10260961at2759"/>
<reference evidence="2 3" key="1">
    <citation type="submission" date="2018-05" db="EMBL/GenBank/DDBJ databases">
        <title>Genome sequencing and assembly of the regulated plant pathogen Lachnellula willkommii and related sister species for the development of diagnostic species identification markers.</title>
        <authorList>
            <person name="Giroux E."/>
            <person name="Bilodeau G."/>
        </authorList>
    </citation>
    <scope>NUCLEOTIDE SEQUENCE [LARGE SCALE GENOMIC DNA]</scope>
    <source>
        <strain evidence="2 3">CBS 268.59</strain>
    </source>
</reference>
<dbReference type="AlphaFoldDB" id="A0A8T9BRX9"/>